<organism evidence="1 2">
    <name type="scientific">Selenomonas bovis</name>
    <dbReference type="NCBI Taxonomy" id="416586"/>
    <lineage>
        <taxon>Bacteria</taxon>
        <taxon>Bacillati</taxon>
        <taxon>Bacillota</taxon>
        <taxon>Negativicutes</taxon>
        <taxon>Selenomonadales</taxon>
        <taxon>Selenomonadaceae</taxon>
        <taxon>Selenomonas</taxon>
    </lineage>
</organism>
<keyword evidence="2" id="KW-1185">Reference proteome</keyword>
<evidence type="ECO:0000313" key="2">
    <source>
        <dbReference type="Proteomes" id="UP000543804"/>
    </source>
</evidence>
<gene>
    <name evidence="1" type="ORF">HF878_02825</name>
</gene>
<comment type="caution">
    <text evidence="1">The sequence shown here is derived from an EMBL/GenBank/DDBJ whole genome shotgun (WGS) entry which is preliminary data.</text>
</comment>
<dbReference type="RefSeq" id="WP_170077135.1">
    <property type="nucleotide sequence ID" value="NZ_JABAFA010000004.1"/>
</dbReference>
<accession>A0A848B2E4</accession>
<dbReference type="EMBL" id="JABAFA010000004">
    <property type="protein sequence ID" value="NMD98419.1"/>
    <property type="molecule type" value="Genomic_DNA"/>
</dbReference>
<evidence type="ECO:0000313" key="1">
    <source>
        <dbReference type="EMBL" id="NMD98419.1"/>
    </source>
</evidence>
<name>A0A848B2E4_9FIRM</name>
<reference evidence="1 2" key="1">
    <citation type="submission" date="2020-04" db="EMBL/GenBank/DDBJ databases">
        <authorList>
            <person name="Hitch T.C.A."/>
            <person name="Wylensek D."/>
            <person name="Clavel T."/>
        </authorList>
    </citation>
    <scope>NUCLEOTIDE SEQUENCE [LARGE SCALE GENOMIC DNA]</scope>
    <source>
        <strain evidence="1 2">PG-130-P53-12</strain>
    </source>
</reference>
<sequence>MHEELLDAGCSPACQAEYDALPDDAARLCYLKRHRRRLVDELHRQQEKLSCLDYMIFELEQRGKGRDIV</sequence>
<proteinExistence type="predicted"/>
<protein>
    <recommendedName>
        <fullName evidence="3">MerR family transcriptional regulator</fullName>
    </recommendedName>
</protein>
<dbReference type="Proteomes" id="UP000543804">
    <property type="component" value="Unassembled WGS sequence"/>
</dbReference>
<dbReference type="AlphaFoldDB" id="A0A848B2E4"/>
<evidence type="ECO:0008006" key="3">
    <source>
        <dbReference type="Google" id="ProtNLM"/>
    </source>
</evidence>